<dbReference type="Gene3D" id="3.30.70.240">
    <property type="match status" value="1"/>
</dbReference>
<evidence type="ECO:0000256" key="5">
    <source>
        <dbReference type="ARBA" id="ARBA00022759"/>
    </source>
</evidence>
<dbReference type="InterPro" id="IPR019199">
    <property type="entry name" value="Virulence_VapD/CRISPR_Cas2"/>
</dbReference>
<sequence length="92" mass="10319">MACRHLYLFAYDISAARTQNQVRRMLRAYAVGGQKSLFECLLTDAELHQLCMLFRGLLGGGDRLHVFRLSDTVQPIFYGCAGSLAYDPFVIG</sequence>
<evidence type="ECO:0000256" key="9">
    <source>
        <dbReference type="HAMAP-Rule" id="MF_01471"/>
    </source>
</evidence>
<evidence type="ECO:0000256" key="2">
    <source>
        <dbReference type="ARBA" id="ARBA00009959"/>
    </source>
</evidence>
<dbReference type="Pfam" id="PF09827">
    <property type="entry name" value="CRISPR_Cas2"/>
    <property type="match status" value="1"/>
</dbReference>
<dbReference type="InterPro" id="IPR021127">
    <property type="entry name" value="CRISPR_associated_Cas2"/>
</dbReference>
<gene>
    <name evidence="9" type="primary">cas2</name>
    <name evidence="10" type="ORF">ORY91_000141</name>
    <name evidence="11" type="ORF">V9W64_00075</name>
</gene>
<keyword evidence="6 9" id="KW-0378">Hydrolase</keyword>
<dbReference type="HAMAP" id="MF_01471">
    <property type="entry name" value="Cas2"/>
    <property type="match status" value="1"/>
</dbReference>
<dbReference type="RefSeq" id="WP_274584121.1">
    <property type="nucleotide sequence ID" value="NZ_CP146598.1"/>
</dbReference>
<reference evidence="11" key="2">
    <citation type="submission" date="2024-02" db="EMBL/GenBank/DDBJ databases">
        <title>Neisseria leonii sp. nov.</title>
        <authorList>
            <person name="Boutroux M."/>
            <person name="Favre-Rochex S."/>
            <person name="Gorgette O."/>
            <person name="Touak G."/>
            <person name="Muhle E."/>
            <person name="Chesneau O."/>
            <person name="Clermont D."/>
            <person name="Rahi P."/>
        </authorList>
    </citation>
    <scope>NUCLEOTIDE SEQUENCE</scope>
    <source>
        <strain evidence="11">51.81</strain>
    </source>
</reference>
<keyword evidence="7 9" id="KW-0460">Magnesium</keyword>
<evidence type="ECO:0000256" key="4">
    <source>
        <dbReference type="ARBA" id="ARBA00022723"/>
    </source>
</evidence>
<protein>
    <recommendedName>
        <fullName evidence="9">CRISPR-associated endoribonuclease Cas2</fullName>
        <ecNumber evidence="9">3.1.-.-</ecNumber>
    </recommendedName>
</protein>
<dbReference type="CDD" id="cd09725">
    <property type="entry name" value="Cas2_I_II_III"/>
    <property type="match status" value="1"/>
</dbReference>
<organism evidence="10">
    <name type="scientific">Neisseria leonii</name>
    <dbReference type="NCBI Taxonomy" id="2995413"/>
    <lineage>
        <taxon>Bacteria</taxon>
        <taxon>Pseudomonadati</taxon>
        <taxon>Pseudomonadota</taxon>
        <taxon>Betaproteobacteria</taxon>
        <taxon>Neisseriales</taxon>
        <taxon>Neisseriaceae</taxon>
        <taxon>Neisseria</taxon>
    </lineage>
</organism>
<dbReference type="GO" id="GO:0016787">
    <property type="term" value="F:hydrolase activity"/>
    <property type="evidence" value="ECO:0007669"/>
    <property type="project" value="UniProtKB-KW"/>
</dbReference>
<keyword evidence="8 9" id="KW-0051">Antiviral defense</keyword>
<comment type="function">
    <text evidence="9">CRISPR (clustered regularly interspaced short palindromic repeat), is an adaptive immune system that provides protection against mobile genetic elements (viruses, transposable elements and conjugative plasmids). CRISPR clusters contain sequences complementary to antecedent mobile elements and target invading nucleic acids. CRISPR clusters are transcribed and processed into CRISPR RNA (crRNA). Functions as a ssRNA-specific endoribonuclease. Involved in the integration of spacer DNA into the CRISPR cassette.</text>
</comment>
<dbReference type="GO" id="GO:0004521">
    <property type="term" value="F:RNA endonuclease activity"/>
    <property type="evidence" value="ECO:0007669"/>
    <property type="project" value="InterPro"/>
</dbReference>
<comment type="subunit">
    <text evidence="9">Homodimer, forms a heterotetramer with a Cas1 homodimer.</text>
</comment>
<name>A0A9X4ID54_9NEIS</name>
<evidence type="ECO:0000256" key="6">
    <source>
        <dbReference type="ARBA" id="ARBA00022801"/>
    </source>
</evidence>
<evidence type="ECO:0000313" key="10">
    <source>
        <dbReference type="EMBL" id="MDD9326773.1"/>
    </source>
</evidence>
<comment type="cofactor">
    <cofactor evidence="1 9">
        <name>Mg(2+)</name>
        <dbReference type="ChEBI" id="CHEBI:18420"/>
    </cofactor>
</comment>
<dbReference type="AlphaFoldDB" id="A0A9X4ID54"/>
<accession>A0A9X4ID54</accession>
<dbReference type="EMBL" id="JAPQFL010000001">
    <property type="protein sequence ID" value="MDD9326773.1"/>
    <property type="molecule type" value="Genomic_DNA"/>
</dbReference>
<dbReference type="SUPFAM" id="SSF143430">
    <property type="entry name" value="TTP0101/SSO1404-like"/>
    <property type="match status" value="1"/>
</dbReference>
<evidence type="ECO:0000313" key="12">
    <source>
        <dbReference type="Proteomes" id="UP001149607"/>
    </source>
</evidence>
<evidence type="ECO:0000256" key="7">
    <source>
        <dbReference type="ARBA" id="ARBA00022842"/>
    </source>
</evidence>
<keyword evidence="4 9" id="KW-0479">Metal-binding</keyword>
<dbReference type="Proteomes" id="UP001149607">
    <property type="component" value="Chromosome"/>
</dbReference>
<dbReference type="GO" id="GO:0046872">
    <property type="term" value="F:metal ion binding"/>
    <property type="evidence" value="ECO:0007669"/>
    <property type="project" value="UniProtKB-UniRule"/>
</dbReference>
<dbReference type="GO" id="GO:0043571">
    <property type="term" value="P:maintenance of CRISPR repeat elements"/>
    <property type="evidence" value="ECO:0007669"/>
    <property type="project" value="UniProtKB-UniRule"/>
</dbReference>
<reference evidence="10" key="1">
    <citation type="submission" date="2022-10" db="EMBL/GenBank/DDBJ databases">
        <authorList>
            <person name="Boutroux M."/>
        </authorList>
    </citation>
    <scope>NUCLEOTIDE SEQUENCE</scope>
    <source>
        <strain evidence="10">51.81</strain>
    </source>
</reference>
<proteinExistence type="inferred from homology"/>
<feature type="binding site" evidence="9">
    <location>
        <position position="12"/>
    </location>
    <ligand>
        <name>Mg(2+)</name>
        <dbReference type="ChEBI" id="CHEBI:18420"/>
        <note>catalytic</note>
    </ligand>
</feature>
<evidence type="ECO:0000313" key="11">
    <source>
        <dbReference type="EMBL" id="WWY03195.1"/>
    </source>
</evidence>
<evidence type="ECO:0000256" key="3">
    <source>
        <dbReference type="ARBA" id="ARBA00022722"/>
    </source>
</evidence>
<keyword evidence="5 9" id="KW-0255">Endonuclease</keyword>
<dbReference type="EC" id="3.1.-.-" evidence="9"/>
<keyword evidence="12" id="KW-1185">Reference proteome</keyword>
<keyword evidence="3 9" id="KW-0540">Nuclease</keyword>
<evidence type="ECO:0000256" key="1">
    <source>
        <dbReference type="ARBA" id="ARBA00001946"/>
    </source>
</evidence>
<dbReference type="EMBL" id="CP146598">
    <property type="protein sequence ID" value="WWY03195.1"/>
    <property type="molecule type" value="Genomic_DNA"/>
</dbReference>
<evidence type="ECO:0000256" key="8">
    <source>
        <dbReference type="ARBA" id="ARBA00023118"/>
    </source>
</evidence>
<dbReference type="GO" id="GO:0051607">
    <property type="term" value="P:defense response to virus"/>
    <property type="evidence" value="ECO:0007669"/>
    <property type="project" value="UniProtKB-UniRule"/>
</dbReference>
<comment type="similarity">
    <text evidence="2 9">Belongs to the CRISPR-associated endoribonuclease Cas2 protein family.</text>
</comment>